<dbReference type="AlphaFoldDB" id="A0AAD4JMY5"/>
<comment type="caution">
    <text evidence="1">The sequence shown here is derived from an EMBL/GenBank/DDBJ whole genome shotgun (WGS) entry which is preliminary data.</text>
</comment>
<sequence>MLTRGFSITAPPISAVERGWRRTRRRQRRLKGSTIRLGNRRRGFCLGVRPVVQWAVVARPFRLLKKLVAEMAANGRLLEAYCRTLPLLRPQFFPLC</sequence>
<evidence type="ECO:0000313" key="1">
    <source>
        <dbReference type="EMBL" id="KAH6836822.1"/>
    </source>
</evidence>
<proteinExistence type="predicted"/>
<evidence type="ECO:0000313" key="2">
    <source>
        <dbReference type="Proteomes" id="UP001190926"/>
    </source>
</evidence>
<dbReference type="EMBL" id="SDAM02000019">
    <property type="protein sequence ID" value="KAH6836822.1"/>
    <property type="molecule type" value="Genomic_DNA"/>
</dbReference>
<accession>A0AAD4JMY5</accession>
<reference evidence="1 2" key="1">
    <citation type="journal article" date="2021" name="Nat. Commun.">
        <title>Incipient diploidization of the medicinal plant Perilla within 10,000 years.</title>
        <authorList>
            <person name="Zhang Y."/>
            <person name="Shen Q."/>
            <person name="Leng L."/>
            <person name="Zhang D."/>
            <person name="Chen S."/>
            <person name="Shi Y."/>
            <person name="Ning Z."/>
            <person name="Chen S."/>
        </authorList>
    </citation>
    <scope>NUCLEOTIDE SEQUENCE [LARGE SCALE GENOMIC DNA]</scope>
    <source>
        <strain evidence="2">cv. PC099</strain>
    </source>
</reference>
<organism evidence="1 2">
    <name type="scientific">Perilla frutescens var. hirtella</name>
    <name type="common">Perilla citriodora</name>
    <name type="synonym">Perilla setoyensis</name>
    <dbReference type="NCBI Taxonomy" id="608512"/>
    <lineage>
        <taxon>Eukaryota</taxon>
        <taxon>Viridiplantae</taxon>
        <taxon>Streptophyta</taxon>
        <taxon>Embryophyta</taxon>
        <taxon>Tracheophyta</taxon>
        <taxon>Spermatophyta</taxon>
        <taxon>Magnoliopsida</taxon>
        <taxon>eudicotyledons</taxon>
        <taxon>Gunneridae</taxon>
        <taxon>Pentapetalae</taxon>
        <taxon>asterids</taxon>
        <taxon>lamiids</taxon>
        <taxon>Lamiales</taxon>
        <taxon>Lamiaceae</taxon>
        <taxon>Nepetoideae</taxon>
        <taxon>Elsholtzieae</taxon>
        <taxon>Perilla</taxon>
    </lineage>
</organism>
<keyword evidence="2" id="KW-1185">Reference proteome</keyword>
<name>A0AAD4JMY5_PERFH</name>
<dbReference type="Proteomes" id="UP001190926">
    <property type="component" value="Unassembled WGS sequence"/>
</dbReference>
<gene>
    <name evidence="1" type="ORF">C2S53_008534</name>
</gene>
<protein>
    <submittedName>
        <fullName evidence="1">Uncharacterized protein</fullName>
    </submittedName>
</protein>